<gene>
    <name evidence="10" type="primary">livH_1</name>
    <name evidence="10" type="ORF">Hgul01_00487</name>
</gene>
<dbReference type="Pfam" id="PF02653">
    <property type="entry name" value="BPD_transp_2"/>
    <property type="match status" value="1"/>
</dbReference>
<keyword evidence="5" id="KW-0029">Amino-acid transport</keyword>
<dbReference type="InterPro" id="IPR052157">
    <property type="entry name" value="BCAA_transport_permease"/>
</dbReference>
<evidence type="ECO:0000313" key="11">
    <source>
        <dbReference type="Proteomes" id="UP001428290"/>
    </source>
</evidence>
<comment type="similarity">
    <text evidence="8">Belongs to the binding-protein-dependent transport system permease family. LivHM subfamily.</text>
</comment>
<reference evidence="10 11" key="1">
    <citation type="submission" date="2024-02" db="EMBL/GenBank/DDBJ databases">
        <title>Herpetosiphon gulosus NBRC 112829.</title>
        <authorList>
            <person name="Ichikawa N."/>
            <person name="Katano-Makiyama Y."/>
            <person name="Hidaka K."/>
        </authorList>
    </citation>
    <scope>NUCLEOTIDE SEQUENCE [LARGE SCALE GENOMIC DNA]</scope>
    <source>
        <strain evidence="10 11">NBRC 112829</strain>
    </source>
</reference>
<feature type="transmembrane region" description="Helical" evidence="9">
    <location>
        <begin position="321"/>
        <end position="341"/>
    </location>
</feature>
<feature type="transmembrane region" description="Helical" evidence="9">
    <location>
        <begin position="152"/>
        <end position="176"/>
    </location>
</feature>
<evidence type="ECO:0000256" key="6">
    <source>
        <dbReference type="ARBA" id="ARBA00022989"/>
    </source>
</evidence>
<dbReference type="PANTHER" id="PTHR11795:SF442">
    <property type="entry name" value="ABC TRANSPORTER ATP-BINDING PROTEIN"/>
    <property type="match status" value="1"/>
</dbReference>
<keyword evidence="3" id="KW-1003">Cell membrane</keyword>
<dbReference type="Proteomes" id="UP001428290">
    <property type="component" value="Unassembled WGS sequence"/>
</dbReference>
<dbReference type="CDD" id="cd06582">
    <property type="entry name" value="TM_PBP1_LivH_like"/>
    <property type="match status" value="1"/>
</dbReference>
<comment type="caution">
    <text evidence="10">The sequence shown here is derived from an EMBL/GenBank/DDBJ whole genome shotgun (WGS) entry which is preliminary data.</text>
</comment>
<feature type="transmembrane region" description="Helical" evidence="9">
    <location>
        <begin position="48"/>
        <end position="72"/>
    </location>
</feature>
<dbReference type="PANTHER" id="PTHR11795">
    <property type="entry name" value="BRANCHED-CHAIN AMINO ACID TRANSPORT SYSTEM PERMEASE PROTEIN LIVH"/>
    <property type="match status" value="1"/>
</dbReference>
<evidence type="ECO:0000256" key="5">
    <source>
        <dbReference type="ARBA" id="ARBA00022970"/>
    </source>
</evidence>
<evidence type="ECO:0000313" key="10">
    <source>
        <dbReference type="EMBL" id="GAA5526710.1"/>
    </source>
</evidence>
<evidence type="ECO:0000256" key="1">
    <source>
        <dbReference type="ARBA" id="ARBA00004651"/>
    </source>
</evidence>
<feature type="transmembrane region" description="Helical" evidence="9">
    <location>
        <begin position="247"/>
        <end position="270"/>
    </location>
</feature>
<evidence type="ECO:0000256" key="3">
    <source>
        <dbReference type="ARBA" id="ARBA00022475"/>
    </source>
</evidence>
<feature type="transmembrane region" description="Helical" evidence="9">
    <location>
        <begin position="282"/>
        <end position="309"/>
    </location>
</feature>
<evidence type="ECO:0000256" key="7">
    <source>
        <dbReference type="ARBA" id="ARBA00023136"/>
    </source>
</evidence>
<feature type="transmembrane region" description="Helical" evidence="9">
    <location>
        <begin position="196"/>
        <end position="218"/>
    </location>
</feature>
<comment type="subcellular location">
    <subcellularLocation>
        <location evidence="1">Cell membrane</location>
        <topology evidence="1">Multi-pass membrane protein</topology>
    </subcellularLocation>
</comment>
<sequence>MAVAAPPTIQTKPLRARLAPLVIPAVFVLIFATVLMVAPASWPKLITGILLPGLTLAAIYFMISAGLSLIFGLMDVLNFAHGSLFMLGGYCAWTCNVWLDPTYAGHWPITIASGNLRFIIGLIVGTLVGAAVGSLIEISLIRPLYKRPIYQVLLTLGLVFVFDALVRTIPAWGSLSRAPIKPPMLTESLSLLGRRFPSYSLFLICLSVSLAVLIALVLRRSRIGLTIRAGVQDSAMVEAMGINVRRVFTGVFGFGSGLAALGGAVAASFIGVYPEMGLEYQLFAFIVVVIGGLGSYSGAAAGALLIGLARTFSDHLVLETGLPTAIASASTVLVMAVVLLLKPGGIFNKN</sequence>
<feature type="transmembrane region" description="Helical" evidence="9">
    <location>
        <begin position="21"/>
        <end position="42"/>
    </location>
</feature>
<dbReference type="InterPro" id="IPR001851">
    <property type="entry name" value="ABC_transp_permease"/>
</dbReference>
<proteinExistence type="inferred from homology"/>
<accession>A0ABP9WUB4</accession>
<keyword evidence="11" id="KW-1185">Reference proteome</keyword>
<evidence type="ECO:0000256" key="8">
    <source>
        <dbReference type="ARBA" id="ARBA00037998"/>
    </source>
</evidence>
<dbReference type="RefSeq" id="WP_345720351.1">
    <property type="nucleotide sequence ID" value="NZ_BAABRU010000002.1"/>
</dbReference>
<organism evidence="10 11">
    <name type="scientific">Herpetosiphon gulosus</name>
    <dbReference type="NCBI Taxonomy" id="1973496"/>
    <lineage>
        <taxon>Bacteria</taxon>
        <taxon>Bacillati</taxon>
        <taxon>Chloroflexota</taxon>
        <taxon>Chloroflexia</taxon>
        <taxon>Herpetosiphonales</taxon>
        <taxon>Herpetosiphonaceae</taxon>
        <taxon>Herpetosiphon</taxon>
    </lineage>
</organism>
<evidence type="ECO:0000256" key="4">
    <source>
        <dbReference type="ARBA" id="ARBA00022692"/>
    </source>
</evidence>
<keyword evidence="2" id="KW-0813">Transport</keyword>
<keyword evidence="4 9" id="KW-0812">Transmembrane</keyword>
<feature type="transmembrane region" description="Helical" evidence="9">
    <location>
        <begin position="79"/>
        <end position="99"/>
    </location>
</feature>
<dbReference type="EMBL" id="BAABRU010000002">
    <property type="protein sequence ID" value="GAA5526710.1"/>
    <property type="molecule type" value="Genomic_DNA"/>
</dbReference>
<keyword evidence="6 9" id="KW-1133">Transmembrane helix</keyword>
<name>A0ABP9WUB4_9CHLR</name>
<keyword evidence="7 9" id="KW-0472">Membrane</keyword>
<evidence type="ECO:0000256" key="2">
    <source>
        <dbReference type="ARBA" id="ARBA00022448"/>
    </source>
</evidence>
<protein>
    <submittedName>
        <fullName evidence="10">High-affinity branched-chain amino acid transport system permease protein LivH</fullName>
    </submittedName>
</protein>
<feature type="transmembrane region" description="Helical" evidence="9">
    <location>
        <begin position="119"/>
        <end position="140"/>
    </location>
</feature>
<evidence type="ECO:0000256" key="9">
    <source>
        <dbReference type="SAM" id="Phobius"/>
    </source>
</evidence>